<evidence type="ECO:0000313" key="2">
    <source>
        <dbReference type="EMBL" id="OHT03772.1"/>
    </source>
</evidence>
<dbReference type="PANTHER" id="PTHR34925">
    <property type="match status" value="1"/>
</dbReference>
<gene>
    <name evidence="2" type="ORF">TRFO_01428</name>
</gene>
<evidence type="ECO:0000256" key="1">
    <source>
        <dbReference type="SAM" id="MobiDB-lite"/>
    </source>
</evidence>
<feature type="compositionally biased region" description="Low complexity" evidence="1">
    <location>
        <begin position="51"/>
        <end position="60"/>
    </location>
</feature>
<reference evidence="2" key="1">
    <citation type="submission" date="2016-10" db="EMBL/GenBank/DDBJ databases">
        <authorList>
            <person name="Benchimol M."/>
            <person name="Almeida L.G."/>
            <person name="Vasconcelos A.T."/>
            <person name="Perreira-Neves A."/>
            <person name="Rosa I.A."/>
            <person name="Tasca T."/>
            <person name="Bogo M.R."/>
            <person name="de Souza W."/>
        </authorList>
    </citation>
    <scope>NUCLEOTIDE SEQUENCE [LARGE SCALE GENOMIC DNA]</scope>
    <source>
        <strain evidence="2">K</strain>
    </source>
</reference>
<name>A0A1J4K206_9EUKA</name>
<accession>A0A1J4K206</accession>
<protein>
    <submittedName>
        <fullName evidence="2">Uncharacterized protein</fullName>
    </submittedName>
</protein>
<feature type="compositionally biased region" description="Polar residues" evidence="1">
    <location>
        <begin position="28"/>
        <end position="50"/>
    </location>
</feature>
<dbReference type="VEuPathDB" id="TrichDB:TRFO_01428"/>
<dbReference type="RefSeq" id="XP_068356908.1">
    <property type="nucleotide sequence ID" value="XM_068490094.1"/>
</dbReference>
<feature type="compositionally biased region" description="Basic and acidic residues" evidence="1">
    <location>
        <begin position="14"/>
        <end position="27"/>
    </location>
</feature>
<proteinExistence type="predicted"/>
<dbReference type="Proteomes" id="UP000179807">
    <property type="component" value="Unassembled WGS sequence"/>
</dbReference>
<evidence type="ECO:0000313" key="3">
    <source>
        <dbReference type="Proteomes" id="UP000179807"/>
    </source>
</evidence>
<dbReference type="GeneID" id="94824798"/>
<dbReference type="PANTHER" id="PTHR34925:SF2">
    <property type="entry name" value="PAZ DOMAIN-CONTAINING PROTEIN"/>
    <property type="match status" value="1"/>
</dbReference>
<feature type="region of interest" description="Disordered" evidence="1">
    <location>
        <begin position="295"/>
        <end position="317"/>
    </location>
</feature>
<feature type="region of interest" description="Disordered" evidence="1">
    <location>
        <begin position="1"/>
        <end position="86"/>
    </location>
</feature>
<dbReference type="EMBL" id="MLAK01000815">
    <property type="protein sequence ID" value="OHT03772.1"/>
    <property type="molecule type" value="Genomic_DNA"/>
</dbReference>
<dbReference type="AlphaFoldDB" id="A0A1J4K206"/>
<keyword evidence="3" id="KW-1185">Reference proteome</keyword>
<organism evidence="2 3">
    <name type="scientific">Tritrichomonas foetus</name>
    <dbReference type="NCBI Taxonomy" id="1144522"/>
    <lineage>
        <taxon>Eukaryota</taxon>
        <taxon>Metamonada</taxon>
        <taxon>Parabasalia</taxon>
        <taxon>Tritrichomonadida</taxon>
        <taxon>Tritrichomonadidae</taxon>
        <taxon>Tritrichomonas</taxon>
    </lineage>
</organism>
<sequence length="690" mass="77930">MRSNNYPPEQFGRQYDERQPSNTDRKQNSNNNRFFYTPGQNASGNPNQGGLNLSLNQPKQQPNPPSQNYQRSKGPKGEYNSSKKGNYIQYEKPPKQSSIKIEVPRSTTPNIQFENIKKRGDSDAINIANICPPRTNSSQIKIEHSNIVTRSSSGDVKAPSKSTEPKIKIERSQPESKTIILSNSSISGELCPFCGVVSLPFYDLMNHIIIAHKLNGLLEETFRSSKSPGICSKCMEGVSDAQFVMHCIHAHEVSVLEMFRDRCIEQFSTKQNEIESFIETHAPHINPKFKRTFDISSSSESDDDDDDIHKDQNPQSDDEYNEFIASTIHSNGIAAKSTVKQIPELLFDPTKFESKKDDTPSNSAKDYVNKLADIEIFMRLNNMYYEQPNHFVCKLCKKKCDTLVRLVDHFLQQHRLKITSEIRKSLCVMSKEVSMTTDERELMKIPKLYLCLTLYPILKANDVVPTIAIDVPQIYADFLLEALSVTQPVVNAFHTPKIFTQPTTIMVRLPTPLPLVFSQSSKPNYVTIGFVDTTIIDAKSIRNIVSDTLNSLAKTEIFDAKFEKIDADCGFTDDQLIDLCDVLNVDLLKTDDIIDPDGKTRSFSILIMIQKWSLAQNDETSRELRTLFDEADMAVCKKCHEPFNIQKGGECVGPKVSGLTIKVKGGVHEADQEISSCTCNKIMLKEWRPI</sequence>
<comment type="caution">
    <text evidence="2">The sequence shown here is derived from an EMBL/GenBank/DDBJ whole genome shotgun (WGS) entry which is preliminary data.</text>
</comment>